<reference evidence="1 2" key="1">
    <citation type="journal article" date="2018" name="Sci. Rep.">
        <title>Genomic signatures of local adaptation to the degree of environmental predictability in rotifers.</title>
        <authorList>
            <person name="Franch-Gras L."/>
            <person name="Hahn C."/>
            <person name="Garcia-Roger E.M."/>
            <person name="Carmona M.J."/>
            <person name="Serra M."/>
            <person name="Gomez A."/>
        </authorList>
    </citation>
    <scope>NUCLEOTIDE SEQUENCE [LARGE SCALE GENOMIC DNA]</scope>
    <source>
        <strain evidence="1">HYR1</strain>
    </source>
</reference>
<name>A0A3M7RH28_BRAPC</name>
<evidence type="ECO:0000313" key="1">
    <source>
        <dbReference type="EMBL" id="RNA22568.1"/>
    </source>
</evidence>
<accession>A0A3M7RH28</accession>
<dbReference type="Proteomes" id="UP000276133">
    <property type="component" value="Unassembled WGS sequence"/>
</dbReference>
<sequence length="176" mass="21524">MIFDWHHRLESISNMPNLTNSYLKNLRKRRSANIQIIFRMIFDNLIIYLHSINMKIRALKRKFTYIKMQLKFFLYFLKHSDLGIMLRITRSFIFYLVTMKLICEQLRHFRTFSIFIWLTANVNNNLVQSKLYFPAHNFIKPYFFPNISKITNLSSVKYFVWCLIQLLRAKPFNFFN</sequence>
<dbReference type="AlphaFoldDB" id="A0A3M7RH28"/>
<evidence type="ECO:0000313" key="2">
    <source>
        <dbReference type="Proteomes" id="UP000276133"/>
    </source>
</evidence>
<protein>
    <submittedName>
        <fullName evidence="1">Uncharacterized protein</fullName>
    </submittedName>
</protein>
<comment type="caution">
    <text evidence="1">The sequence shown here is derived from an EMBL/GenBank/DDBJ whole genome shotgun (WGS) entry which is preliminary data.</text>
</comment>
<proteinExistence type="predicted"/>
<gene>
    <name evidence="1" type="ORF">BpHYR1_046940</name>
</gene>
<organism evidence="1 2">
    <name type="scientific">Brachionus plicatilis</name>
    <name type="common">Marine rotifer</name>
    <name type="synonym">Brachionus muelleri</name>
    <dbReference type="NCBI Taxonomy" id="10195"/>
    <lineage>
        <taxon>Eukaryota</taxon>
        <taxon>Metazoa</taxon>
        <taxon>Spiralia</taxon>
        <taxon>Gnathifera</taxon>
        <taxon>Rotifera</taxon>
        <taxon>Eurotatoria</taxon>
        <taxon>Monogononta</taxon>
        <taxon>Pseudotrocha</taxon>
        <taxon>Ploima</taxon>
        <taxon>Brachionidae</taxon>
        <taxon>Brachionus</taxon>
    </lineage>
</organism>
<keyword evidence="2" id="KW-1185">Reference proteome</keyword>
<dbReference type="EMBL" id="REGN01003428">
    <property type="protein sequence ID" value="RNA22568.1"/>
    <property type="molecule type" value="Genomic_DNA"/>
</dbReference>